<dbReference type="Proteomes" id="UP001161388">
    <property type="component" value="Unassembled WGS sequence"/>
</dbReference>
<gene>
    <name evidence="2" type="ORF">GCM10007927_13980</name>
</gene>
<feature type="transmembrane region" description="Helical" evidence="1">
    <location>
        <begin position="30"/>
        <end position="50"/>
    </location>
</feature>
<feature type="transmembrane region" description="Helical" evidence="1">
    <location>
        <begin position="62"/>
        <end position="79"/>
    </location>
</feature>
<reference evidence="2" key="1">
    <citation type="journal article" date="2014" name="Int. J. Syst. Evol. Microbiol.">
        <title>Complete genome of a new Firmicutes species belonging to the dominant human colonic microbiota ('Ruminococcus bicirculans') reveals two chromosomes and a selective capacity to utilize plant glucans.</title>
        <authorList>
            <consortium name="NISC Comparative Sequencing Program"/>
            <person name="Wegmann U."/>
            <person name="Louis P."/>
            <person name="Goesmann A."/>
            <person name="Henrissat B."/>
            <person name="Duncan S.H."/>
            <person name="Flint H.J."/>
        </authorList>
    </citation>
    <scope>NUCLEOTIDE SEQUENCE</scope>
    <source>
        <strain evidence="2">NBRC 109915</strain>
    </source>
</reference>
<evidence type="ECO:0000313" key="3">
    <source>
        <dbReference type="Proteomes" id="UP001161388"/>
    </source>
</evidence>
<dbReference type="EMBL" id="BSNL01000001">
    <property type="protein sequence ID" value="GLQ26595.1"/>
    <property type="molecule type" value="Genomic_DNA"/>
</dbReference>
<protein>
    <recommendedName>
        <fullName evidence="4">Acid-resistance membrane protein</fullName>
    </recommendedName>
</protein>
<dbReference type="PANTHER" id="PTHR34989">
    <property type="entry name" value="PROTEIN HDED"/>
    <property type="match status" value="1"/>
</dbReference>
<dbReference type="InterPro" id="IPR005325">
    <property type="entry name" value="DUF308_memb"/>
</dbReference>
<evidence type="ECO:0000313" key="2">
    <source>
        <dbReference type="EMBL" id="GLQ26595.1"/>
    </source>
</evidence>
<feature type="transmembrane region" description="Helical" evidence="1">
    <location>
        <begin position="7"/>
        <end position="24"/>
    </location>
</feature>
<dbReference type="Pfam" id="PF03729">
    <property type="entry name" value="DUF308"/>
    <property type="match status" value="1"/>
</dbReference>
<keyword evidence="1" id="KW-1133">Transmembrane helix</keyword>
<feature type="transmembrane region" description="Helical" evidence="1">
    <location>
        <begin position="85"/>
        <end position="106"/>
    </location>
</feature>
<keyword evidence="1" id="KW-0812">Transmembrane</keyword>
<dbReference type="PANTHER" id="PTHR34989:SF1">
    <property type="entry name" value="PROTEIN HDED"/>
    <property type="match status" value="1"/>
</dbReference>
<keyword evidence="3" id="KW-1185">Reference proteome</keyword>
<evidence type="ECO:0000256" key="1">
    <source>
        <dbReference type="SAM" id="Phobius"/>
    </source>
</evidence>
<feature type="transmembrane region" description="Helical" evidence="1">
    <location>
        <begin position="141"/>
        <end position="163"/>
    </location>
</feature>
<evidence type="ECO:0008006" key="4">
    <source>
        <dbReference type="Google" id="ProtNLM"/>
    </source>
</evidence>
<dbReference type="InterPro" id="IPR052712">
    <property type="entry name" value="Acid_resist_chaperone_HdeD"/>
</dbReference>
<keyword evidence="1" id="KW-0472">Membrane</keyword>
<proteinExistence type="predicted"/>
<dbReference type="RefSeq" id="WP_284371930.1">
    <property type="nucleotide sequence ID" value="NZ_BAABWP010000001.1"/>
</dbReference>
<comment type="caution">
    <text evidence="2">The sequence shown here is derived from an EMBL/GenBank/DDBJ whole genome shotgun (WGS) entry which is preliminary data.</text>
</comment>
<sequence length="177" mass="18661">MTKPTYWYILGGLSLVAGFFALLNPVAATLAAETLAGASFLAIGILQLIFSFREEGWKARTWAIVIAIAFIALGVSLLANPLAGIVSLTILTATMLFVAGLGKLFMARTFDNRQAFWAVLISGLLSLALGLMIMLGMPGTLAITLGLFFAVELISSGAMMIALGRYLASPEGQSEVV</sequence>
<organism evidence="2 3">
    <name type="scientific">Sulfitobacter pacificus</name>
    <dbReference type="NCBI Taxonomy" id="1499314"/>
    <lineage>
        <taxon>Bacteria</taxon>
        <taxon>Pseudomonadati</taxon>
        <taxon>Pseudomonadota</taxon>
        <taxon>Alphaproteobacteria</taxon>
        <taxon>Rhodobacterales</taxon>
        <taxon>Roseobacteraceae</taxon>
        <taxon>Sulfitobacter</taxon>
    </lineage>
</organism>
<reference evidence="2" key="2">
    <citation type="submission" date="2023-01" db="EMBL/GenBank/DDBJ databases">
        <title>Draft genome sequence of Sulfitobacter pacificus strain NBRC 109915.</title>
        <authorList>
            <person name="Sun Q."/>
            <person name="Mori K."/>
        </authorList>
    </citation>
    <scope>NUCLEOTIDE SEQUENCE</scope>
    <source>
        <strain evidence="2">NBRC 109915</strain>
    </source>
</reference>
<name>A0ABQ5VHP3_9RHOB</name>
<feature type="transmembrane region" description="Helical" evidence="1">
    <location>
        <begin position="115"/>
        <end position="135"/>
    </location>
</feature>
<accession>A0ABQ5VHP3</accession>